<keyword evidence="3" id="KW-0804">Transcription</keyword>
<evidence type="ECO:0000256" key="2">
    <source>
        <dbReference type="ARBA" id="ARBA00023125"/>
    </source>
</evidence>
<dbReference type="Gene3D" id="1.10.10.60">
    <property type="entry name" value="Homeodomain-like"/>
    <property type="match status" value="2"/>
</dbReference>
<dbReference type="Proteomes" id="UP000184386">
    <property type="component" value="Unassembled WGS sequence"/>
</dbReference>
<keyword evidence="1" id="KW-0805">Transcription regulation</keyword>
<dbReference type="PROSITE" id="PS00041">
    <property type="entry name" value="HTH_ARAC_FAMILY_1"/>
    <property type="match status" value="1"/>
</dbReference>
<reference evidence="5 6" key="1">
    <citation type="submission" date="2016-11" db="EMBL/GenBank/DDBJ databases">
        <authorList>
            <person name="Jaros S."/>
            <person name="Januszkiewicz K."/>
            <person name="Wedrychowicz H."/>
        </authorList>
    </citation>
    <scope>NUCLEOTIDE SEQUENCE [LARGE SCALE GENOMIC DNA]</scope>
    <source>
        <strain evidence="5 6">DSM 15929</strain>
    </source>
</reference>
<keyword evidence="2 5" id="KW-0238">DNA-binding</keyword>
<dbReference type="InterPro" id="IPR018060">
    <property type="entry name" value="HTH_AraC"/>
</dbReference>
<evidence type="ECO:0000256" key="3">
    <source>
        <dbReference type="ARBA" id="ARBA00023163"/>
    </source>
</evidence>
<dbReference type="InterPro" id="IPR014710">
    <property type="entry name" value="RmlC-like_jellyroll"/>
</dbReference>
<dbReference type="GO" id="GO:0043565">
    <property type="term" value="F:sequence-specific DNA binding"/>
    <property type="evidence" value="ECO:0007669"/>
    <property type="project" value="InterPro"/>
</dbReference>
<gene>
    <name evidence="5" type="ORF">SAMN02745136_05328</name>
</gene>
<dbReference type="InterPro" id="IPR018062">
    <property type="entry name" value="HTH_AraC-typ_CS"/>
</dbReference>
<dbReference type="GO" id="GO:0003700">
    <property type="term" value="F:DNA-binding transcription factor activity"/>
    <property type="evidence" value="ECO:0007669"/>
    <property type="project" value="InterPro"/>
</dbReference>
<dbReference type="AlphaFoldDB" id="A0A1M7C5C0"/>
<dbReference type="InterPro" id="IPR003313">
    <property type="entry name" value="AraC-bd"/>
</dbReference>
<evidence type="ECO:0000313" key="5">
    <source>
        <dbReference type="EMBL" id="SHL62415.1"/>
    </source>
</evidence>
<dbReference type="SUPFAM" id="SSF51215">
    <property type="entry name" value="Regulatory protein AraC"/>
    <property type="match status" value="1"/>
</dbReference>
<evidence type="ECO:0000313" key="6">
    <source>
        <dbReference type="Proteomes" id="UP000184386"/>
    </source>
</evidence>
<proteinExistence type="predicted"/>
<accession>A0A1M7C5C0</accession>
<dbReference type="STRING" id="1121322.SAMN02745136_05328"/>
<dbReference type="InterPro" id="IPR037923">
    <property type="entry name" value="HTH-like"/>
</dbReference>
<protein>
    <submittedName>
        <fullName evidence="5">AraC-type DNA-binding protein</fullName>
    </submittedName>
</protein>
<evidence type="ECO:0000256" key="1">
    <source>
        <dbReference type="ARBA" id="ARBA00023015"/>
    </source>
</evidence>
<dbReference type="RefSeq" id="WP_170866766.1">
    <property type="nucleotide sequence ID" value="NZ_FRAC01000041.1"/>
</dbReference>
<dbReference type="SUPFAM" id="SSF46689">
    <property type="entry name" value="Homeodomain-like"/>
    <property type="match status" value="2"/>
</dbReference>
<dbReference type="SMART" id="SM00342">
    <property type="entry name" value="HTH_ARAC"/>
    <property type="match status" value="1"/>
</dbReference>
<evidence type="ECO:0000259" key="4">
    <source>
        <dbReference type="PROSITE" id="PS01124"/>
    </source>
</evidence>
<dbReference type="InterPro" id="IPR020449">
    <property type="entry name" value="Tscrpt_reg_AraC-type_HTH"/>
</dbReference>
<dbReference type="Pfam" id="PF02311">
    <property type="entry name" value="AraC_binding"/>
    <property type="match status" value="1"/>
</dbReference>
<sequence length="296" mass="35066">MEQSYYIEKRNPNAELPLQFSVHPQEKRGAGVMVHAHIHDYIEILYAQSGHFRILLNSRDYTFDAGDMVLINSNEIHNVFSLGEGLNSYICIKFEPEILFTSQSLLEMKYLMPFILKESTHQKIFTEEEIRATILPSILHNIYTEYKEASYGFELAIRTNILTLFLYILRNWHKQNIDLNIDVPVNKEMEKQLKKVFDYVEENYQEDITAREMAKYCNMSYSYFSRSFKRIMKKSFKEYLSYIRISKAERLLISADSNITEIAQECGFSTSSYFISQFKELKGVSPKQYRMNYRKH</sequence>
<dbReference type="PROSITE" id="PS01124">
    <property type="entry name" value="HTH_ARAC_FAMILY_2"/>
    <property type="match status" value="1"/>
</dbReference>
<dbReference type="Gene3D" id="2.60.120.10">
    <property type="entry name" value="Jelly Rolls"/>
    <property type="match status" value="1"/>
</dbReference>
<dbReference type="PRINTS" id="PR00032">
    <property type="entry name" value="HTHARAC"/>
</dbReference>
<organism evidence="5 6">
    <name type="scientific">Anaerocolumna jejuensis DSM 15929</name>
    <dbReference type="NCBI Taxonomy" id="1121322"/>
    <lineage>
        <taxon>Bacteria</taxon>
        <taxon>Bacillati</taxon>
        <taxon>Bacillota</taxon>
        <taxon>Clostridia</taxon>
        <taxon>Lachnospirales</taxon>
        <taxon>Lachnospiraceae</taxon>
        <taxon>Anaerocolumna</taxon>
    </lineage>
</organism>
<name>A0A1M7C5C0_9FIRM</name>
<keyword evidence="6" id="KW-1185">Reference proteome</keyword>
<dbReference type="Pfam" id="PF12833">
    <property type="entry name" value="HTH_18"/>
    <property type="match status" value="1"/>
</dbReference>
<dbReference type="InterPro" id="IPR009057">
    <property type="entry name" value="Homeodomain-like_sf"/>
</dbReference>
<dbReference type="PANTHER" id="PTHR43280">
    <property type="entry name" value="ARAC-FAMILY TRANSCRIPTIONAL REGULATOR"/>
    <property type="match status" value="1"/>
</dbReference>
<dbReference type="EMBL" id="FRAC01000041">
    <property type="protein sequence ID" value="SHL62415.1"/>
    <property type="molecule type" value="Genomic_DNA"/>
</dbReference>
<feature type="domain" description="HTH araC/xylS-type" evidence="4">
    <location>
        <begin position="194"/>
        <end position="292"/>
    </location>
</feature>
<dbReference type="PANTHER" id="PTHR43280:SF28">
    <property type="entry name" value="HTH-TYPE TRANSCRIPTIONAL ACTIVATOR RHAS"/>
    <property type="match status" value="1"/>
</dbReference>